<comment type="caution">
    <text evidence="2">The sequence shown here is derived from an EMBL/GenBank/DDBJ whole genome shotgun (WGS) entry which is preliminary data.</text>
</comment>
<evidence type="ECO:0000313" key="3">
    <source>
        <dbReference type="Proteomes" id="UP000823588"/>
    </source>
</evidence>
<accession>A0A8T4GIP0</accession>
<evidence type="ECO:0008006" key="4">
    <source>
        <dbReference type="Google" id="ProtNLM"/>
    </source>
</evidence>
<organism evidence="2 3">
    <name type="scientific">Halorubrum alkaliphilum</name>
    <dbReference type="NCBI Taxonomy" id="261290"/>
    <lineage>
        <taxon>Archaea</taxon>
        <taxon>Methanobacteriati</taxon>
        <taxon>Methanobacteriota</taxon>
        <taxon>Stenosarchaea group</taxon>
        <taxon>Halobacteria</taxon>
        <taxon>Halobacteriales</taxon>
        <taxon>Haloferacaceae</taxon>
        <taxon>Halorubrum</taxon>
    </lineage>
</organism>
<dbReference type="EMBL" id="JAGGKQ010000025">
    <property type="protein sequence ID" value="MBP1923599.1"/>
    <property type="molecule type" value="Genomic_DNA"/>
</dbReference>
<name>A0A8T4GIP0_9EURY</name>
<dbReference type="Proteomes" id="UP000823588">
    <property type="component" value="Unassembled WGS sequence"/>
</dbReference>
<dbReference type="OrthoDB" id="317850at2157"/>
<dbReference type="Pfam" id="PF19102">
    <property type="entry name" value="DUF5789"/>
    <property type="match status" value="1"/>
</dbReference>
<evidence type="ECO:0000256" key="1">
    <source>
        <dbReference type="SAM" id="MobiDB-lite"/>
    </source>
</evidence>
<protein>
    <recommendedName>
        <fullName evidence="4">DUF2795 domain-containing protein</fullName>
    </recommendedName>
</protein>
<reference evidence="2" key="1">
    <citation type="submission" date="2021-03" db="EMBL/GenBank/DDBJ databases">
        <title>Genomic Encyclopedia of Type Strains, Phase IV (KMG-IV): sequencing the most valuable type-strain genomes for metagenomic binning, comparative biology and taxonomic classification.</title>
        <authorList>
            <person name="Goeker M."/>
        </authorList>
    </citation>
    <scope>NUCLEOTIDE SEQUENCE</scope>
    <source>
        <strain evidence="2">DSM 23564</strain>
    </source>
</reference>
<feature type="region of interest" description="Disordered" evidence="1">
    <location>
        <begin position="79"/>
        <end position="105"/>
    </location>
</feature>
<dbReference type="AlphaFoldDB" id="A0A8T4GIP0"/>
<evidence type="ECO:0000313" key="2">
    <source>
        <dbReference type="EMBL" id="MBP1923599.1"/>
    </source>
</evidence>
<proteinExistence type="predicted"/>
<keyword evidence="3" id="KW-1185">Reference proteome</keyword>
<gene>
    <name evidence="2" type="ORF">J2751_002644</name>
</gene>
<dbReference type="RefSeq" id="WP_209486583.1">
    <property type="nucleotide sequence ID" value="NZ_JAGGKQ010000025.1"/>
</dbReference>
<dbReference type="InterPro" id="IPR043899">
    <property type="entry name" value="DUF5789"/>
</dbReference>
<sequence>MTDENDPASAYGVEFGPLKPALREHTYPVTRSELIEQYGGFELDHADGSDHLEAVLRNADTPTFREPRQVRDAILAELDPDALAARSDSETEESDEPGDWSPTSV</sequence>